<feature type="binding site" evidence="10">
    <location>
        <begin position="178"/>
        <end position="186"/>
    </location>
    <ligand>
        <name>GTP</name>
        <dbReference type="ChEBI" id="CHEBI:37565"/>
    </ligand>
</feature>
<evidence type="ECO:0000256" key="7">
    <source>
        <dbReference type="ARBA" id="ARBA00022833"/>
    </source>
</evidence>
<dbReference type="RefSeq" id="WP_207940510.1">
    <property type="nucleotide sequence ID" value="NZ_CP147251.1"/>
</dbReference>
<evidence type="ECO:0000313" key="13">
    <source>
        <dbReference type="EMBL" id="WYJ77347.1"/>
    </source>
</evidence>
<dbReference type="Gene3D" id="3.40.50.300">
    <property type="entry name" value="P-loop containing nucleotide triphosphate hydrolases"/>
    <property type="match status" value="1"/>
</dbReference>
<evidence type="ECO:0000256" key="8">
    <source>
        <dbReference type="ARBA" id="ARBA00022884"/>
    </source>
</evidence>
<dbReference type="InterPro" id="IPR027417">
    <property type="entry name" value="P-loop_NTPase"/>
</dbReference>
<dbReference type="PANTHER" id="PTHR32120">
    <property type="entry name" value="SMALL RIBOSOMAL SUBUNIT BIOGENESIS GTPASE RSGA"/>
    <property type="match status" value="1"/>
</dbReference>
<protein>
    <recommendedName>
        <fullName evidence="10">Small ribosomal subunit biogenesis GTPase RsgA</fullName>
        <ecNumber evidence="10">3.6.1.-</ecNumber>
    </recommendedName>
</protein>
<organism evidence="13 14">
    <name type="scientific">Candidatus Enterococcus lowellii</name>
    <dbReference type="NCBI Taxonomy" id="2230877"/>
    <lineage>
        <taxon>Bacteria</taxon>
        <taxon>Bacillati</taxon>
        <taxon>Bacillota</taxon>
        <taxon>Bacilli</taxon>
        <taxon>Lactobacillales</taxon>
        <taxon>Enterococcaceae</taxon>
        <taxon>Enterococcus</taxon>
    </lineage>
</organism>
<keyword evidence="2 10" id="KW-0690">Ribosome biogenesis</keyword>
<feature type="binding site" evidence="10">
    <location>
        <position position="271"/>
    </location>
    <ligand>
        <name>Zn(2+)</name>
        <dbReference type="ChEBI" id="CHEBI:29105"/>
    </ligand>
</feature>
<dbReference type="NCBIfam" id="TIGR00157">
    <property type="entry name" value="ribosome small subunit-dependent GTPase A"/>
    <property type="match status" value="1"/>
</dbReference>
<reference evidence="13 14" key="1">
    <citation type="submission" date="2021-03" db="EMBL/GenBank/DDBJ databases">
        <authorList>
            <person name="Gilmore M.S."/>
            <person name="Schwartzman J."/>
            <person name="Van Tyne D."/>
            <person name="Martin M."/>
            <person name="Earl A.M."/>
            <person name="Manson A.L."/>
            <person name="Straub T."/>
            <person name="Salamzade R."/>
            <person name="Saavedra J."/>
            <person name="Lebreton F."/>
            <person name="Prichula J."/>
            <person name="Schaufler K."/>
            <person name="Gaca A."/>
            <person name="Sgardioli B."/>
            <person name="Wagenaar J."/>
            <person name="Strong T."/>
        </authorList>
    </citation>
    <scope>NUCLEOTIDE SEQUENCE [LARGE SCALE GENOMIC DNA]</scope>
    <source>
        <strain evidence="13 14">DIV2402</strain>
    </source>
</reference>
<evidence type="ECO:0000259" key="11">
    <source>
        <dbReference type="PROSITE" id="PS50936"/>
    </source>
</evidence>
<keyword evidence="3 10" id="KW-0479">Metal-binding</keyword>
<dbReference type="InterPro" id="IPR010914">
    <property type="entry name" value="RsgA_GTPase_dom"/>
</dbReference>
<dbReference type="PROSITE" id="PS50936">
    <property type="entry name" value="ENGC_GTPASE"/>
    <property type="match status" value="1"/>
</dbReference>
<dbReference type="EC" id="3.6.1.-" evidence="10"/>
<dbReference type="PANTHER" id="PTHR32120:SF10">
    <property type="entry name" value="SMALL RIBOSOMAL SUBUNIT BIOGENESIS GTPASE RSGA"/>
    <property type="match status" value="1"/>
</dbReference>
<evidence type="ECO:0000256" key="1">
    <source>
        <dbReference type="ARBA" id="ARBA00022490"/>
    </source>
</evidence>
<dbReference type="PROSITE" id="PS51721">
    <property type="entry name" value="G_CP"/>
    <property type="match status" value="1"/>
</dbReference>
<dbReference type="SUPFAM" id="SSF50249">
    <property type="entry name" value="Nucleic acid-binding proteins"/>
    <property type="match status" value="1"/>
</dbReference>
<evidence type="ECO:0000313" key="14">
    <source>
        <dbReference type="Proteomes" id="UP000664701"/>
    </source>
</evidence>
<keyword evidence="7 10" id="KW-0862">Zinc</keyword>
<dbReference type="Pfam" id="PF03193">
    <property type="entry name" value="RsgA_GTPase"/>
    <property type="match status" value="1"/>
</dbReference>
<dbReference type="Gene3D" id="2.40.50.140">
    <property type="entry name" value="Nucleic acid-binding proteins"/>
    <property type="match status" value="1"/>
</dbReference>
<gene>
    <name evidence="10" type="primary">rsgA</name>
    <name evidence="13" type="ORF">DOK78_001985</name>
</gene>
<dbReference type="InterPro" id="IPR004881">
    <property type="entry name" value="Ribosome_biogen_GTPase_RsgA"/>
</dbReference>
<evidence type="ECO:0000256" key="3">
    <source>
        <dbReference type="ARBA" id="ARBA00022723"/>
    </source>
</evidence>
<evidence type="ECO:0000256" key="9">
    <source>
        <dbReference type="ARBA" id="ARBA00023134"/>
    </source>
</evidence>
<feature type="binding site" evidence="10">
    <location>
        <position position="265"/>
    </location>
    <ligand>
        <name>Zn(2+)</name>
        <dbReference type="ChEBI" id="CHEBI:29105"/>
    </ligand>
</feature>
<comment type="similarity">
    <text evidence="10">Belongs to the TRAFAC class YlqF/YawG GTPase family. RsgA subfamily.</text>
</comment>
<name>A0ABZ2SP88_9ENTE</name>
<feature type="binding site" evidence="10">
    <location>
        <begin position="128"/>
        <end position="131"/>
    </location>
    <ligand>
        <name>GTP</name>
        <dbReference type="ChEBI" id="CHEBI:37565"/>
    </ligand>
</feature>
<evidence type="ECO:0000256" key="2">
    <source>
        <dbReference type="ARBA" id="ARBA00022517"/>
    </source>
</evidence>
<accession>A0ABZ2SP88</accession>
<dbReference type="Gene3D" id="1.10.40.50">
    <property type="entry name" value="Probable gtpase engc, domain 3"/>
    <property type="match status" value="1"/>
</dbReference>
<keyword evidence="9 10" id="KW-0342">GTP-binding</keyword>
<dbReference type="HAMAP" id="MF_01820">
    <property type="entry name" value="GTPase_RsgA"/>
    <property type="match status" value="1"/>
</dbReference>
<comment type="cofactor">
    <cofactor evidence="10">
        <name>Zn(2+)</name>
        <dbReference type="ChEBI" id="CHEBI:29105"/>
    </cofactor>
    <text evidence="10">Binds 1 zinc ion per subunit.</text>
</comment>
<proteinExistence type="inferred from homology"/>
<feature type="binding site" evidence="10">
    <location>
        <position position="258"/>
    </location>
    <ligand>
        <name>Zn(2+)</name>
        <dbReference type="ChEBI" id="CHEBI:29105"/>
    </ligand>
</feature>
<dbReference type="Proteomes" id="UP000664701">
    <property type="component" value="Chromosome"/>
</dbReference>
<dbReference type="CDD" id="cd01854">
    <property type="entry name" value="YjeQ_EngC"/>
    <property type="match status" value="1"/>
</dbReference>
<comment type="subunit">
    <text evidence="10">Monomer. Associates with 30S ribosomal subunit, binds 16S rRNA.</text>
</comment>
<dbReference type="EMBL" id="CP147251">
    <property type="protein sequence ID" value="WYJ77347.1"/>
    <property type="molecule type" value="Genomic_DNA"/>
</dbReference>
<dbReference type="SUPFAM" id="SSF52540">
    <property type="entry name" value="P-loop containing nucleoside triphosphate hydrolases"/>
    <property type="match status" value="1"/>
</dbReference>
<keyword evidence="1 10" id="KW-0963">Cytoplasm</keyword>
<feature type="domain" description="EngC GTPase" evidence="11">
    <location>
        <begin position="90"/>
        <end position="234"/>
    </location>
</feature>
<feature type="domain" description="CP-type G" evidence="12">
    <location>
        <begin position="84"/>
        <end position="236"/>
    </location>
</feature>
<evidence type="ECO:0000256" key="6">
    <source>
        <dbReference type="ARBA" id="ARBA00022801"/>
    </source>
</evidence>
<evidence type="ECO:0000256" key="5">
    <source>
        <dbReference type="ARBA" id="ARBA00022741"/>
    </source>
</evidence>
<evidence type="ECO:0000256" key="4">
    <source>
        <dbReference type="ARBA" id="ARBA00022730"/>
    </source>
</evidence>
<keyword evidence="8 10" id="KW-0694">RNA-binding</keyword>
<feature type="binding site" evidence="10">
    <location>
        <position position="263"/>
    </location>
    <ligand>
        <name>Zn(2+)</name>
        <dbReference type="ChEBI" id="CHEBI:29105"/>
    </ligand>
</feature>
<keyword evidence="4 10" id="KW-0699">rRNA-binding</keyword>
<reference evidence="13 14" key="2">
    <citation type="submission" date="2024-03" db="EMBL/GenBank/DDBJ databases">
        <title>The Genome Sequence of Enterococcus sp. DIV2402.</title>
        <authorList>
            <consortium name="The Broad Institute Genomics Platform"/>
            <consortium name="The Broad Institute Microbial Omics Core"/>
            <consortium name="The Broad Institute Genomic Center for Infectious Diseases"/>
            <person name="Earl A."/>
            <person name="Manson A."/>
            <person name="Gilmore M."/>
            <person name="Schwartman J."/>
            <person name="Shea T."/>
            <person name="Abouelleil A."/>
            <person name="Cao P."/>
            <person name="Chapman S."/>
            <person name="Cusick C."/>
            <person name="Young S."/>
            <person name="Neafsey D."/>
            <person name="Nusbaum C."/>
            <person name="Birren B."/>
        </authorList>
    </citation>
    <scope>NUCLEOTIDE SEQUENCE [LARGE SCALE GENOMIC DNA]</scope>
    <source>
        <strain evidence="13 14">DIV2402</strain>
    </source>
</reference>
<keyword evidence="5 10" id="KW-0547">Nucleotide-binding</keyword>
<evidence type="ECO:0000259" key="12">
    <source>
        <dbReference type="PROSITE" id="PS51721"/>
    </source>
</evidence>
<dbReference type="InterPro" id="IPR012340">
    <property type="entry name" value="NA-bd_OB-fold"/>
</dbReference>
<sequence>METNIQRGRVIAVYGNYYRLLTEKEEVLAQLSGKLFAQTKDGIGLPAVGDWVEFQLLDYQKGMIQQIEPRKSKFSRKIAGSQSDEQLIASNIDYLFVVTSLNDEFNLRRLERYFAAKQTNVEIVVVLTKADCCSNLDYYLVPLYELTTNIIVTGFGTNEGIKKIADYLKFGKTGAFVGSSGVGKSTLVNRLLQTEKMLVADIRLEDSKGRHTTTHRELISLPTGGYIIDTPGMREFQLFENSELDSTFQDIIELSATCRFNDCRHESENGCAVKAAIQSGELAESRLLNYVKLQRELAFQERRRKQKERLKNKRKNTR</sequence>
<keyword evidence="6 10" id="KW-0378">Hydrolase</keyword>
<comment type="function">
    <text evidence="10">One of several proteins that assist in the late maturation steps of the functional core of the 30S ribosomal subunit. Helps release RbfA from mature subunits. May play a role in the assembly of ribosomal proteins into the subunit. Circularly permuted GTPase that catalyzes slow GTP hydrolysis, GTPase activity is stimulated by the 30S ribosomal subunit.</text>
</comment>
<dbReference type="InterPro" id="IPR030378">
    <property type="entry name" value="G_CP_dom"/>
</dbReference>
<comment type="subcellular location">
    <subcellularLocation>
        <location evidence="10">Cytoplasm</location>
    </subcellularLocation>
</comment>
<evidence type="ECO:0000256" key="10">
    <source>
        <dbReference type="HAMAP-Rule" id="MF_01820"/>
    </source>
</evidence>
<keyword evidence="14" id="KW-1185">Reference proteome</keyword>